<dbReference type="AlphaFoldDB" id="A0AAV4IAF0"/>
<name>A0AAV4IAF0_9GAST</name>
<reference evidence="1 2" key="1">
    <citation type="journal article" date="2021" name="Elife">
        <title>Chloroplast acquisition without the gene transfer in kleptoplastic sea slugs, Plakobranchus ocellatus.</title>
        <authorList>
            <person name="Maeda T."/>
            <person name="Takahashi S."/>
            <person name="Yoshida T."/>
            <person name="Shimamura S."/>
            <person name="Takaki Y."/>
            <person name="Nagai Y."/>
            <person name="Toyoda A."/>
            <person name="Suzuki Y."/>
            <person name="Arimoto A."/>
            <person name="Ishii H."/>
            <person name="Satoh N."/>
            <person name="Nishiyama T."/>
            <person name="Hasebe M."/>
            <person name="Maruyama T."/>
            <person name="Minagawa J."/>
            <person name="Obokata J."/>
            <person name="Shigenobu S."/>
        </authorList>
    </citation>
    <scope>NUCLEOTIDE SEQUENCE [LARGE SCALE GENOMIC DNA]</scope>
</reference>
<sequence>MSIHTDMRSRQEIRSFAWGLSIKILMIVCERWRGNCQALRGDVVVGQFTSYGSPALGCMPLRISDRAGWLEESVIEGWSQSLANGR</sequence>
<evidence type="ECO:0000313" key="2">
    <source>
        <dbReference type="Proteomes" id="UP000762676"/>
    </source>
</evidence>
<dbReference type="EMBL" id="BMAT01006161">
    <property type="protein sequence ID" value="GFS07409.1"/>
    <property type="molecule type" value="Genomic_DNA"/>
</dbReference>
<organism evidence="1 2">
    <name type="scientific">Elysia marginata</name>
    <dbReference type="NCBI Taxonomy" id="1093978"/>
    <lineage>
        <taxon>Eukaryota</taxon>
        <taxon>Metazoa</taxon>
        <taxon>Spiralia</taxon>
        <taxon>Lophotrochozoa</taxon>
        <taxon>Mollusca</taxon>
        <taxon>Gastropoda</taxon>
        <taxon>Heterobranchia</taxon>
        <taxon>Euthyneura</taxon>
        <taxon>Panpulmonata</taxon>
        <taxon>Sacoglossa</taxon>
        <taxon>Placobranchoidea</taxon>
        <taxon>Plakobranchidae</taxon>
        <taxon>Elysia</taxon>
    </lineage>
</organism>
<keyword evidence="2" id="KW-1185">Reference proteome</keyword>
<accession>A0AAV4IAF0</accession>
<comment type="caution">
    <text evidence="1">The sequence shown here is derived from an EMBL/GenBank/DDBJ whole genome shotgun (WGS) entry which is preliminary data.</text>
</comment>
<gene>
    <name evidence="1" type="ORF">ElyMa_002988700</name>
</gene>
<proteinExistence type="predicted"/>
<protein>
    <submittedName>
        <fullName evidence="1">Uncharacterized protein</fullName>
    </submittedName>
</protein>
<evidence type="ECO:0000313" key="1">
    <source>
        <dbReference type="EMBL" id="GFS07409.1"/>
    </source>
</evidence>
<dbReference type="Proteomes" id="UP000762676">
    <property type="component" value="Unassembled WGS sequence"/>
</dbReference>